<dbReference type="Proteomes" id="UP000824998">
    <property type="component" value="Unassembled WGS sequence"/>
</dbReference>
<dbReference type="AlphaFoldDB" id="A0A9P7YRF7"/>
<keyword evidence="1" id="KW-0378">Hydrolase</keyword>
<evidence type="ECO:0000256" key="1">
    <source>
        <dbReference type="ARBA" id="ARBA00022801"/>
    </source>
</evidence>
<organism evidence="2 3">
    <name type="scientific">Amylocarpus encephaloides</name>
    <dbReference type="NCBI Taxonomy" id="45428"/>
    <lineage>
        <taxon>Eukaryota</taxon>
        <taxon>Fungi</taxon>
        <taxon>Dikarya</taxon>
        <taxon>Ascomycota</taxon>
        <taxon>Pezizomycotina</taxon>
        <taxon>Leotiomycetes</taxon>
        <taxon>Helotiales</taxon>
        <taxon>Helotiales incertae sedis</taxon>
        <taxon>Amylocarpus</taxon>
    </lineage>
</organism>
<evidence type="ECO:0000313" key="3">
    <source>
        <dbReference type="Proteomes" id="UP000824998"/>
    </source>
</evidence>
<dbReference type="GO" id="GO:0016791">
    <property type="term" value="F:phosphatase activity"/>
    <property type="evidence" value="ECO:0007669"/>
    <property type="project" value="UniProtKB-ARBA"/>
</dbReference>
<dbReference type="PRINTS" id="PR00413">
    <property type="entry name" value="HADHALOGNASE"/>
</dbReference>
<dbReference type="Gene3D" id="1.10.150.750">
    <property type="match status" value="1"/>
</dbReference>
<dbReference type="EMBL" id="MU251370">
    <property type="protein sequence ID" value="KAG9238449.1"/>
    <property type="molecule type" value="Genomic_DNA"/>
</dbReference>
<name>A0A9P7YRF7_9HELO</name>
<reference evidence="2" key="1">
    <citation type="journal article" date="2021" name="IMA Fungus">
        <title>Genomic characterization of three marine fungi, including Emericellopsis atlantica sp. nov. with signatures of a generalist lifestyle and marine biomass degradation.</title>
        <authorList>
            <person name="Hagestad O.C."/>
            <person name="Hou L."/>
            <person name="Andersen J.H."/>
            <person name="Hansen E.H."/>
            <person name="Altermark B."/>
            <person name="Li C."/>
            <person name="Kuhnert E."/>
            <person name="Cox R.J."/>
            <person name="Crous P.W."/>
            <person name="Spatafora J.W."/>
            <person name="Lail K."/>
            <person name="Amirebrahimi M."/>
            <person name="Lipzen A."/>
            <person name="Pangilinan J."/>
            <person name="Andreopoulos W."/>
            <person name="Hayes R.D."/>
            <person name="Ng V."/>
            <person name="Grigoriev I.V."/>
            <person name="Jackson S.A."/>
            <person name="Sutton T.D.S."/>
            <person name="Dobson A.D.W."/>
            <person name="Rama T."/>
        </authorList>
    </citation>
    <scope>NUCLEOTIDE SEQUENCE</scope>
    <source>
        <strain evidence="2">TRa018bII</strain>
    </source>
</reference>
<gene>
    <name evidence="2" type="ORF">BJ875DRAFT_451189</name>
</gene>
<proteinExistence type="predicted"/>
<evidence type="ECO:0000313" key="2">
    <source>
        <dbReference type="EMBL" id="KAG9238449.1"/>
    </source>
</evidence>
<dbReference type="InterPro" id="IPR023214">
    <property type="entry name" value="HAD_sf"/>
</dbReference>
<dbReference type="SFLD" id="SFLDS00003">
    <property type="entry name" value="Haloacid_Dehalogenase"/>
    <property type="match status" value="1"/>
</dbReference>
<dbReference type="Gene3D" id="3.40.50.1000">
    <property type="entry name" value="HAD superfamily/HAD-like"/>
    <property type="match status" value="1"/>
</dbReference>
<protein>
    <submittedName>
        <fullName evidence="2">S-2-haloacid dehalogenase</fullName>
    </submittedName>
</protein>
<dbReference type="PANTHER" id="PTHR43316">
    <property type="entry name" value="HYDROLASE, HALOACID DELAHOGENASE-RELATED"/>
    <property type="match status" value="1"/>
</dbReference>
<dbReference type="InterPro" id="IPR051540">
    <property type="entry name" value="S-2-haloacid_dehalogenase"/>
</dbReference>
<keyword evidence="3" id="KW-1185">Reference proteome</keyword>
<dbReference type="Pfam" id="PF00702">
    <property type="entry name" value="Hydrolase"/>
    <property type="match status" value="1"/>
</dbReference>
<dbReference type="SFLD" id="SFLDG01129">
    <property type="entry name" value="C1.5:_HAD__Beta-PGM__Phosphata"/>
    <property type="match status" value="1"/>
</dbReference>
<comment type="caution">
    <text evidence="2">The sequence shown here is derived from an EMBL/GenBank/DDBJ whole genome shotgun (WGS) entry which is preliminary data.</text>
</comment>
<dbReference type="PANTHER" id="PTHR43316:SF9">
    <property type="entry name" value="ACID DEHALOGENASE, PUTATIVE (AFU_ORTHOLOGUE AFUA_6G14460)-RELATED"/>
    <property type="match status" value="1"/>
</dbReference>
<dbReference type="SUPFAM" id="SSF56784">
    <property type="entry name" value="HAD-like"/>
    <property type="match status" value="1"/>
</dbReference>
<dbReference type="OrthoDB" id="444127at2759"/>
<dbReference type="InterPro" id="IPR036412">
    <property type="entry name" value="HAD-like_sf"/>
</dbReference>
<dbReference type="InterPro" id="IPR006439">
    <property type="entry name" value="HAD-SF_hydro_IA"/>
</dbReference>
<sequence length="255" mass="28430">MPFNPTLYKALSFDVYGTLVDWETGIYTALLPLLSSLPLQHASLNSRKSALNAYAILEHRVQSENPSLLYPQVLSAVYSRLARDYGVTFKKEEADAFGAGIGSWPAFPDTVEALKTLGKYYKLIVLSNVDKPSFAASNFGPMRGVKFDGIYTAQDIGSYKPDPRNFEYLFSHAEVDFGVKKNEILKVAQSLFHDHRTAKKMEMEPSVWIHRLPAGEEAVMGGVYEDLKGEVNLAAEYGTLGEFAEAVEKAFKREK</sequence>
<accession>A0A9P7YRF7</accession>